<evidence type="ECO:0000313" key="6">
    <source>
        <dbReference type="Proteomes" id="UP000009222"/>
    </source>
</evidence>
<dbReference type="EMBL" id="CP001841">
    <property type="protein sequence ID" value="AEF80203.1"/>
    <property type="molecule type" value="Genomic_DNA"/>
</dbReference>
<evidence type="ECO:0000256" key="3">
    <source>
        <dbReference type="ARBA" id="ARBA00023163"/>
    </source>
</evidence>
<dbReference type="GO" id="GO:0003677">
    <property type="term" value="F:DNA binding"/>
    <property type="evidence" value="ECO:0007669"/>
    <property type="project" value="UniProtKB-KW"/>
</dbReference>
<dbReference type="InParanoid" id="F5YBQ5"/>
<keyword evidence="3" id="KW-0804">Transcription</keyword>
<dbReference type="InterPro" id="IPR011991">
    <property type="entry name" value="ArsR-like_HTH"/>
</dbReference>
<dbReference type="Proteomes" id="UP000009222">
    <property type="component" value="Chromosome"/>
</dbReference>
<proteinExistence type="predicted"/>
<dbReference type="eggNOG" id="COG4189">
    <property type="taxonomic scope" value="Bacteria"/>
</dbReference>
<dbReference type="OrthoDB" id="9781958at2"/>
<keyword evidence="1" id="KW-0805">Transcription regulation</keyword>
<dbReference type="STRING" id="545695.TREAZ_2966"/>
<accession>F5YBQ5</accession>
<dbReference type="Gene3D" id="1.10.10.10">
    <property type="entry name" value="Winged helix-like DNA-binding domain superfamily/Winged helix DNA-binding domain"/>
    <property type="match status" value="1"/>
</dbReference>
<dbReference type="Pfam" id="PF12840">
    <property type="entry name" value="HTH_20"/>
    <property type="match status" value="1"/>
</dbReference>
<evidence type="ECO:0000256" key="2">
    <source>
        <dbReference type="ARBA" id="ARBA00023125"/>
    </source>
</evidence>
<dbReference type="GO" id="GO:0003700">
    <property type="term" value="F:DNA-binding transcription factor activity"/>
    <property type="evidence" value="ECO:0007669"/>
    <property type="project" value="InterPro"/>
</dbReference>
<name>F5YBQ5_LEAAZ</name>
<dbReference type="CDD" id="cd00090">
    <property type="entry name" value="HTH_ARSR"/>
    <property type="match status" value="1"/>
</dbReference>
<reference evidence="6" key="1">
    <citation type="submission" date="2009-12" db="EMBL/GenBank/DDBJ databases">
        <title>Complete sequence of Treponema azotonutricium strain ZAS-9.</title>
        <authorList>
            <person name="Tetu S.G."/>
            <person name="Matson E."/>
            <person name="Ren Q."/>
            <person name="Seshadri R."/>
            <person name="Elbourne L."/>
            <person name="Hassan K.A."/>
            <person name="Durkin A."/>
            <person name="Radune D."/>
            <person name="Mohamoud Y."/>
            <person name="Shay R."/>
            <person name="Jin S."/>
            <person name="Zhang X."/>
            <person name="Lucey K."/>
            <person name="Ballor N.R."/>
            <person name="Ottesen E."/>
            <person name="Rosenthal R."/>
            <person name="Allen A."/>
            <person name="Leadbetter J.R."/>
            <person name="Paulsen I.T."/>
        </authorList>
    </citation>
    <scope>NUCLEOTIDE SEQUENCE [LARGE SCALE GENOMIC DNA]</scope>
    <source>
        <strain evidence="6">ATCC BAA-888 / DSM 13862 / ZAS-9</strain>
    </source>
</reference>
<evidence type="ECO:0000259" key="4">
    <source>
        <dbReference type="PROSITE" id="PS50987"/>
    </source>
</evidence>
<keyword evidence="2" id="KW-0238">DNA-binding</keyword>
<dbReference type="HOGENOM" id="CLU_902760_0_0_12"/>
<dbReference type="InterPro" id="IPR036390">
    <property type="entry name" value="WH_DNA-bd_sf"/>
</dbReference>
<dbReference type="InterPro" id="IPR001845">
    <property type="entry name" value="HTH_ArsR_DNA-bd_dom"/>
</dbReference>
<dbReference type="SMART" id="SM00418">
    <property type="entry name" value="HTH_ARSR"/>
    <property type="match status" value="1"/>
</dbReference>
<protein>
    <submittedName>
        <fullName evidence="5">Transcriptional regulator, TrmB</fullName>
    </submittedName>
</protein>
<dbReference type="KEGG" id="taz:TREAZ_2966"/>
<feature type="domain" description="HTH arsR-type" evidence="4">
    <location>
        <begin position="7"/>
        <end position="102"/>
    </location>
</feature>
<keyword evidence="6" id="KW-1185">Reference proteome</keyword>
<dbReference type="PANTHER" id="PTHR43132:SF2">
    <property type="entry name" value="ARSENICAL RESISTANCE OPERON REPRESSOR ARSR-RELATED"/>
    <property type="match status" value="1"/>
</dbReference>
<dbReference type="InterPro" id="IPR036388">
    <property type="entry name" value="WH-like_DNA-bd_sf"/>
</dbReference>
<evidence type="ECO:0000256" key="1">
    <source>
        <dbReference type="ARBA" id="ARBA00023015"/>
    </source>
</evidence>
<reference evidence="5 6" key="2">
    <citation type="journal article" date="2011" name="ISME J.">
        <title>RNA-seq reveals cooperative metabolic interactions between two termite-gut spirochete species in co-culture.</title>
        <authorList>
            <person name="Rosenthal A.Z."/>
            <person name="Matson E.G."/>
            <person name="Eldar A."/>
            <person name="Leadbetter J.R."/>
        </authorList>
    </citation>
    <scope>NUCLEOTIDE SEQUENCE [LARGE SCALE GENOMIC DNA]</scope>
    <source>
        <strain evidence="6">ATCC BAA-888 / DSM 13862 / ZAS-9</strain>
    </source>
</reference>
<dbReference type="InterPro" id="IPR051011">
    <property type="entry name" value="Metal_resp_trans_reg"/>
</dbReference>
<dbReference type="AlphaFoldDB" id="F5YBQ5"/>
<organism evidence="5 6">
    <name type="scientific">Leadbettera azotonutricia (strain ATCC BAA-888 / DSM 13862 / ZAS-9)</name>
    <name type="common">Treponema azotonutricium</name>
    <dbReference type="NCBI Taxonomy" id="545695"/>
    <lineage>
        <taxon>Bacteria</taxon>
        <taxon>Pseudomonadati</taxon>
        <taxon>Spirochaetota</taxon>
        <taxon>Spirochaetia</taxon>
        <taxon>Spirochaetales</taxon>
        <taxon>Breznakiellaceae</taxon>
        <taxon>Leadbettera</taxon>
    </lineage>
</organism>
<dbReference type="RefSeq" id="WP_015712583.1">
    <property type="nucleotide sequence ID" value="NC_015577.1"/>
</dbReference>
<evidence type="ECO:0000313" key="5">
    <source>
        <dbReference type="EMBL" id="AEF80203.1"/>
    </source>
</evidence>
<dbReference type="PANTHER" id="PTHR43132">
    <property type="entry name" value="ARSENICAL RESISTANCE OPERON REPRESSOR ARSR-RELATED"/>
    <property type="match status" value="1"/>
</dbReference>
<sequence length="311" mass="35299">MKNRINLDLDQGEKAAKVFRALSSPVRLQMIKAIVEKPGMNISELAERFTLPVSSAALNVRVLEEAGLILIQEKPGLRGAQKTCAILVEDIYIDIFHRKRVEKQAREIMYNMPLGYYFDCSITKPCGIAGKKSYIGIEDSENAFYSPERIHAQLVWFSSGYLEYRFPNHSIKSEVIQSIIFSFEACSETAGYNNEWPSDITIWINHNEVFTFRSAGDYGDKRGIYNPGWWPDESTQYGELHHLEISPQGCFGDGRKTSDLGLESLDISKGEYISFKIGIKEDAECRGGINIFGEHFGNYRQDISMVARLEH</sequence>
<dbReference type="PROSITE" id="PS50987">
    <property type="entry name" value="HTH_ARSR_2"/>
    <property type="match status" value="1"/>
</dbReference>
<dbReference type="SUPFAM" id="SSF46785">
    <property type="entry name" value="Winged helix' DNA-binding domain"/>
    <property type="match status" value="1"/>
</dbReference>
<gene>
    <name evidence="5" type="ordered locus">TREAZ_2966</name>
</gene>